<name>A0A839TPW3_9BACL</name>
<feature type="region of interest" description="Disordered" evidence="4">
    <location>
        <begin position="364"/>
        <end position="383"/>
    </location>
</feature>
<evidence type="ECO:0000256" key="2">
    <source>
        <dbReference type="ARBA" id="ARBA00034301"/>
    </source>
</evidence>
<dbReference type="PANTHER" id="PTHR43084">
    <property type="entry name" value="PERSULFIDE DIOXYGENASE ETHE1"/>
    <property type="match status" value="1"/>
</dbReference>
<comment type="catalytic activity">
    <reaction evidence="1">
        <text>3',5'-cyclic CMP + H2O = CMP + H(+)</text>
        <dbReference type="Rhea" id="RHEA:72675"/>
        <dbReference type="ChEBI" id="CHEBI:15377"/>
        <dbReference type="ChEBI" id="CHEBI:15378"/>
        <dbReference type="ChEBI" id="CHEBI:58003"/>
        <dbReference type="ChEBI" id="CHEBI:60377"/>
    </reaction>
    <physiologicalReaction direction="left-to-right" evidence="1">
        <dbReference type="Rhea" id="RHEA:72676"/>
    </physiologicalReaction>
</comment>
<evidence type="ECO:0000259" key="5">
    <source>
        <dbReference type="PROSITE" id="PS50206"/>
    </source>
</evidence>
<dbReference type="GO" id="GO:0050313">
    <property type="term" value="F:sulfur dioxygenase activity"/>
    <property type="evidence" value="ECO:0007669"/>
    <property type="project" value="InterPro"/>
</dbReference>
<dbReference type="PANTHER" id="PTHR43084:SF7">
    <property type="entry name" value="BETA-LACTAMASE DOMAIN PROTEIN"/>
    <property type="match status" value="1"/>
</dbReference>
<gene>
    <name evidence="6" type="ORF">FHS19_003207</name>
</gene>
<dbReference type="Proteomes" id="UP000517523">
    <property type="component" value="Unassembled WGS sequence"/>
</dbReference>
<dbReference type="GO" id="GO:0070813">
    <property type="term" value="P:hydrogen sulfide metabolic process"/>
    <property type="evidence" value="ECO:0007669"/>
    <property type="project" value="TreeGrafter"/>
</dbReference>
<dbReference type="RefSeq" id="WP_183582712.1">
    <property type="nucleotide sequence ID" value="NZ_JACHXJ010000002.1"/>
</dbReference>
<dbReference type="SUPFAM" id="SSF52821">
    <property type="entry name" value="Rhodanese/Cell cycle control phosphatase"/>
    <property type="match status" value="1"/>
</dbReference>
<proteinExistence type="predicted"/>
<accession>A0A839TPW3</accession>
<keyword evidence="6" id="KW-0378">Hydrolase</keyword>
<dbReference type="FunFam" id="3.40.250.10:FF:000040">
    <property type="entry name" value="Zn-dependent hydroxyacylglutathione hydrolase"/>
    <property type="match status" value="1"/>
</dbReference>
<dbReference type="SUPFAM" id="SSF56281">
    <property type="entry name" value="Metallo-hydrolase/oxidoreductase"/>
    <property type="match status" value="1"/>
</dbReference>
<evidence type="ECO:0000256" key="1">
    <source>
        <dbReference type="ARBA" id="ARBA00034221"/>
    </source>
</evidence>
<feature type="domain" description="Rhodanese" evidence="5">
    <location>
        <begin position="22"/>
        <end position="118"/>
    </location>
</feature>
<organism evidence="6 7">
    <name type="scientific">Paenibacillus rhizosphaerae</name>
    <dbReference type="NCBI Taxonomy" id="297318"/>
    <lineage>
        <taxon>Bacteria</taxon>
        <taxon>Bacillati</taxon>
        <taxon>Bacillota</taxon>
        <taxon>Bacilli</taxon>
        <taxon>Bacillales</taxon>
        <taxon>Paenibacillaceae</taxon>
        <taxon>Paenibacillus</taxon>
    </lineage>
</organism>
<dbReference type="InterPro" id="IPR051682">
    <property type="entry name" value="Mito_Persulfide_Diox"/>
</dbReference>
<evidence type="ECO:0000256" key="3">
    <source>
        <dbReference type="ARBA" id="ARBA00048505"/>
    </source>
</evidence>
<reference evidence="6 7" key="1">
    <citation type="submission" date="2020-08" db="EMBL/GenBank/DDBJ databases">
        <title>Genomic Encyclopedia of Type Strains, Phase III (KMG-III): the genomes of soil and plant-associated and newly described type strains.</title>
        <authorList>
            <person name="Whitman W."/>
        </authorList>
    </citation>
    <scope>NUCLEOTIDE SEQUENCE [LARGE SCALE GENOMIC DNA]</scope>
    <source>
        <strain evidence="6 7">CECT 5831</strain>
    </source>
</reference>
<comment type="caution">
    <text evidence="6">The sequence shown here is derived from an EMBL/GenBank/DDBJ whole genome shotgun (WGS) entry which is preliminary data.</text>
</comment>
<dbReference type="Gene3D" id="3.60.15.10">
    <property type="entry name" value="Ribonuclease Z/Hydroxyacylglutathione hydrolase-like"/>
    <property type="match status" value="1"/>
</dbReference>
<dbReference type="AlphaFoldDB" id="A0A839TPW3"/>
<comment type="catalytic activity">
    <reaction evidence="3">
        <text>3',5'-cyclic UMP + H2O = UMP + H(+)</text>
        <dbReference type="Rhea" id="RHEA:70575"/>
        <dbReference type="ChEBI" id="CHEBI:15377"/>
        <dbReference type="ChEBI" id="CHEBI:15378"/>
        <dbReference type="ChEBI" id="CHEBI:57865"/>
        <dbReference type="ChEBI" id="CHEBI:184387"/>
    </reaction>
    <physiologicalReaction direction="left-to-right" evidence="3">
        <dbReference type="Rhea" id="RHEA:70576"/>
    </physiologicalReaction>
</comment>
<dbReference type="Pfam" id="PF00581">
    <property type="entry name" value="Rhodanese"/>
    <property type="match status" value="1"/>
</dbReference>
<comment type="function">
    <text evidence="2">Counteracts the endogenous Pycsar antiviral defense system. Phosphodiesterase that enables metal-dependent hydrolysis of host cyclic nucleotide Pycsar defense signals such as cCMP and cUMP.</text>
</comment>
<dbReference type="EMBL" id="JACHXJ010000002">
    <property type="protein sequence ID" value="MBB3128553.1"/>
    <property type="molecule type" value="Genomic_DNA"/>
</dbReference>
<evidence type="ECO:0000313" key="6">
    <source>
        <dbReference type="EMBL" id="MBB3128553.1"/>
    </source>
</evidence>
<dbReference type="Gene3D" id="3.40.250.10">
    <property type="entry name" value="Rhodanese-like domain"/>
    <property type="match status" value="1"/>
</dbReference>
<dbReference type="GO" id="GO:0006749">
    <property type="term" value="P:glutathione metabolic process"/>
    <property type="evidence" value="ECO:0007669"/>
    <property type="project" value="InterPro"/>
</dbReference>
<dbReference type="SMART" id="SM00849">
    <property type="entry name" value="Lactamase_B"/>
    <property type="match status" value="1"/>
</dbReference>
<dbReference type="CDD" id="cd07724">
    <property type="entry name" value="POD-like_MBL-fold"/>
    <property type="match status" value="1"/>
</dbReference>
<dbReference type="SMART" id="SM00450">
    <property type="entry name" value="RHOD"/>
    <property type="match status" value="1"/>
</dbReference>
<protein>
    <submittedName>
        <fullName evidence="6">Glyoxylase-like metal-dependent hydrolase (Beta-lactamase superfamily II)</fullName>
    </submittedName>
</protein>
<dbReference type="PROSITE" id="PS50206">
    <property type="entry name" value="RHODANESE_3"/>
    <property type="match status" value="1"/>
</dbReference>
<dbReference type="InterPro" id="IPR001763">
    <property type="entry name" value="Rhodanese-like_dom"/>
</dbReference>
<evidence type="ECO:0000313" key="7">
    <source>
        <dbReference type="Proteomes" id="UP000517523"/>
    </source>
</evidence>
<dbReference type="Pfam" id="PF00753">
    <property type="entry name" value="Lactamase_B"/>
    <property type="match status" value="1"/>
</dbReference>
<sequence length="383" mass="42741">MSVTTGQLNKTTTKELNRIVLAKEELFILDVRNESDFNDWKIEGESIEIINIPYFELLDGVDAALDRIPDGKKVLVVCAKEGSSKFIAEQIVEAGRTNVHYLEGGMKSWSEHLEPVKIGDLKDGGSLYQFVRIGKGCLSYMVVSSGEAAVIDTLRMTDVFEQFAKEQGAVIKHTLDTHLHADHISGGRRLAEQTGAVYWLPPKDAGEVTFPYEKLEEGRDITVGGTKIEIQPIYSPGHTIGSTSFIVDGQYLLTGDILFIESIGRPDLAGKAEDWVSDLRNTLYNRYKELSGDLIVLPAHFGKVTELGEGGRVMARLTDLYRNNPGLNIREEDTFRRTVTENLPPQPNAYQEIRQTNMGKITPSEDEQREMEIGPNRCAVHDK</sequence>
<dbReference type="InterPro" id="IPR036866">
    <property type="entry name" value="RibonucZ/Hydroxyglut_hydro"/>
</dbReference>
<evidence type="ECO:0000256" key="4">
    <source>
        <dbReference type="SAM" id="MobiDB-lite"/>
    </source>
</evidence>
<dbReference type="GO" id="GO:0016787">
    <property type="term" value="F:hydrolase activity"/>
    <property type="evidence" value="ECO:0007669"/>
    <property type="project" value="UniProtKB-KW"/>
</dbReference>
<dbReference type="InterPro" id="IPR036873">
    <property type="entry name" value="Rhodanese-like_dom_sf"/>
</dbReference>
<dbReference type="InterPro" id="IPR044528">
    <property type="entry name" value="POD-like_MBL-fold"/>
</dbReference>
<dbReference type="InterPro" id="IPR001279">
    <property type="entry name" value="Metallo-B-lactamas"/>
</dbReference>